<feature type="transmembrane region" description="Helical" evidence="1">
    <location>
        <begin position="20"/>
        <end position="44"/>
    </location>
</feature>
<sequence>MIKIFKYYIKQWKKIQRFKYWSLSEKAIFIGISNLLYFCVVCLFPTNEIIYFSFLLFFLYSVIYLAFLVIKIILNIYKNLFYNSNQLNALIEDIDSMSGIQFETVLSHLFRSEGYDVKPTPKSGDYGADLVLRKGSDVIVVQAKRYSDYIGISAVNEIIGASGYYKANKKWVITNQFYTNAAIIQAHKNKVKLLDRDDLILMLRHYNKNSGKRKPILKDISK</sequence>
<dbReference type="InterPro" id="IPR011856">
    <property type="entry name" value="tRNA_endonuc-like_dom_sf"/>
</dbReference>
<evidence type="ECO:0000259" key="2">
    <source>
        <dbReference type="Pfam" id="PF04471"/>
    </source>
</evidence>
<dbReference type="InterPro" id="IPR052906">
    <property type="entry name" value="Type_IV_Methyl-Rstrct_Enzyme"/>
</dbReference>
<reference evidence="3 4" key="1">
    <citation type="submission" date="2018-01" db="EMBL/GenBank/DDBJ databases">
        <title>The whole genome sequencing and assembly of Halobacillus litoralis ERB031 strain.</title>
        <authorList>
            <person name="Lee S.-J."/>
            <person name="Park M.-K."/>
            <person name="Kim J.-Y."/>
            <person name="Lee Y.-J."/>
            <person name="Yi H."/>
            <person name="Bahn Y.-S."/>
            <person name="Kim J.F."/>
            <person name="Lee D.-W."/>
        </authorList>
    </citation>
    <scope>NUCLEOTIDE SEQUENCE [LARGE SCALE GENOMIC DNA]</scope>
    <source>
        <strain evidence="3 4">ERB 031</strain>
    </source>
</reference>
<protein>
    <recommendedName>
        <fullName evidence="2">Restriction endonuclease type IV Mrr domain-containing protein</fullName>
    </recommendedName>
</protein>
<dbReference type="AlphaFoldDB" id="A0A410MIC6"/>
<accession>A0A410MIC6</accession>
<proteinExistence type="predicted"/>
<keyword evidence="1" id="KW-1133">Transmembrane helix</keyword>
<dbReference type="Proteomes" id="UP000287756">
    <property type="component" value="Chromosome"/>
</dbReference>
<evidence type="ECO:0000313" key="4">
    <source>
        <dbReference type="Proteomes" id="UP000287756"/>
    </source>
</evidence>
<feature type="transmembrane region" description="Helical" evidence="1">
    <location>
        <begin position="50"/>
        <end position="74"/>
    </location>
</feature>
<dbReference type="InterPro" id="IPR011335">
    <property type="entry name" value="Restrct_endonuc-II-like"/>
</dbReference>
<evidence type="ECO:0000313" key="3">
    <source>
        <dbReference type="EMBL" id="QAS54448.1"/>
    </source>
</evidence>
<name>A0A410MIC6_9BACI</name>
<dbReference type="PANTHER" id="PTHR30015:SF6">
    <property type="entry name" value="SLL1429 PROTEIN"/>
    <property type="match status" value="1"/>
</dbReference>
<feature type="domain" description="Restriction endonuclease type IV Mrr" evidence="2">
    <location>
        <begin position="94"/>
        <end position="202"/>
    </location>
</feature>
<dbReference type="OrthoDB" id="9797274at2"/>
<organism evidence="3 4">
    <name type="scientific">Halobacillus litoralis</name>
    <dbReference type="NCBI Taxonomy" id="45668"/>
    <lineage>
        <taxon>Bacteria</taxon>
        <taxon>Bacillati</taxon>
        <taxon>Bacillota</taxon>
        <taxon>Bacilli</taxon>
        <taxon>Bacillales</taxon>
        <taxon>Bacillaceae</taxon>
        <taxon>Halobacillus</taxon>
    </lineage>
</organism>
<dbReference type="KEGG" id="hli:HLI_20610"/>
<dbReference type="InterPro" id="IPR007560">
    <property type="entry name" value="Restrct_endonuc_IV_Mrr"/>
</dbReference>
<dbReference type="GO" id="GO:0003677">
    <property type="term" value="F:DNA binding"/>
    <property type="evidence" value="ECO:0007669"/>
    <property type="project" value="InterPro"/>
</dbReference>
<evidence type="ECO:0000256" key="1">
    <source>
        <dbReference type="SAM" id="Phobius"/>
    </source>
</evidence>
<dbReference type="GO" id="GO:0009307">
    <property type="term" value="P:DNA restriction-modification system"/>
    <property type="evidence" value="ECO:0007669"/>
    <property type="project" value="InterPro"/>
</dbReference>
<dbReference type="RefSeq" id="WP_128526710.1">
    <property type="nucleotide sequence ID" value="NZ_CP026118.1"/>
</dbReference>
<dbReference type="PANTHER" id="PTHR30015">
    <property type="entry name" value="MRR RESTRICTION SYSTEM PROTEIN"/>
    <property type="match status" value="1"/>
</dbReference>
<dbReference type="Pfam" id="PF04471">
    <property type="entry name" value="Mrr_cat"/>
    <property type="match status" value="1"/>
</dbReference>
<dbReference type="SUPFAM" id="SSF52980">
    <property type="entry name" value="Restriction endonuclease-like"/>
    <property type="match status" value="1"/>
</dbReference>
<dbReference type="EMBL" id="CP026118">
    <property type="protein sequence ID" value="QAS54448.1"/>
    <property type="molecule type" value="Genomic_DNA"/>
</dbReference>
<keyword evidence="1" id="KW-0812">Transmembrane</keyword>
<dbReference type="GO" id="GO:0015666">
    <property type="term" value="F:restriction endodeoxyribonuclease activity"/>
    <property type="evidence" value="ECO:0007669"/>
    <property type="project" value="TreeGrafter"/>
</dbReference>
<dbReference type="Gene3D" id="3.40.1350.10">
    <property type="match status" value="1"/>
</dbReference>
<gene>
    <name evidence="3" type="ORF">HLI_20610</name>
</gene>
<keyword evidence="1" id="KW-0472">Membrane</keyword>